<sequence>MAIEDTKSDSIARRIRENPAPAARWAAVMAVLVIVEFGALWGGIMALPWDTPMGLLTGVLPGAIGGAVAGIASVFADAGAWLADLPTLLSREWIPNQGHRVPGGGWEGTFLGLEPAYAWVIRVAVVYAYAMFTFYWVWRGYMVFRRHYRYADWTPADDMIDRFRGHNWGKFGLVLVMAFVVMAMFAPTISPTTQEQNIMDPYSHNIEYYNDDAGQVMETSVGQANLLSSSKGVQRNFGLWSYDEYDRFHPTGTFTNGKDMFTLTAYGARISLFIGVFASALAGGIALSLALLTAYYKGIVDLATVVASDAFMAMPRLLVLIMLVTVLADHWVANIYSGGFIIAFLFGIWGWMGLWRAVRGPAFQIVENEWVMASKGFGERPWRIVKKHVAPYVIGYLLIYLSMSLGGYIIGAAGLAFLGLGVTAPTPEMGRLIAAGQSLVTTQSWHISIIPGLMISALVLGFNALGDGIRDAIDPKTGGDDAAGEAAAAGGGG</sequence>
<dbReference type="InterPro" id="IPR000515">
    <property type="entry name" value="MetI-like"/>
</dbReference>
<feature type="domain" description="ABC transmembrane type-1" evidence="8">
    <location>
        <begin position="268"/>
        <end position="466"/>
    </location>
</feature>
<evidence type="ECO:0000256" key="1">
    <source>
        <dbReference type="ARBA" id="ARBA00004651"/>
    </source>
</evidence>
<organism evidence="9 10">
    <name type="scientific">Halobacterium bonnevillei</name>
    <dbReference type="NCBI Taxonomy" id="2692200"/>
    <lineage>
        <taxon>Archaea</taxon>
        <taxon>Methanobacteriati</taxon>
        <taxon>Methanobacteriota</taxon>
        <taxon>Stenosarchaea group</taxon>
        <taxon>Halobacteria</taxon>
        <taxon>Halobacteriales</taxon>
        <taxon>Halobacteriaceae</taxon>
        <taxon>Halobacterium</taxon>
    </lineage>
</organism>
<name>A0A6B0SK34_9EURY</name>
<dbReference type="AlphaFoldDB" id="A0A6B0SK34"/>
<protein>
    <submittedName>
        <fullName evidence="9">ABC transporter permease subunit</fullName>
    </submittedName>
</protein>
<evidence type="ECO:0000259" key="8">
    <source>
        <dbReference type="PROSITE" id="PS50928"/>
    </source>
</evidence>
<feature type="transmembrane region" description="Helical" evidence="7">
    <location>
        <begin position="302"/>
        <end position="328"/>
    </location>
</feature>
<feature type="transmembrane region" description="Helical" evidence="7">
    <location>
        <begin position="171"/>
        <end position="189"/>
    </location>
</feature>
<dbReference type="InterPro" id="IPR050366">
    <property type="entry name" value="BP-dependent_transpt_permease"/>
</dbReference>
<feature type="transmembrane region" description="Helical" evidence="7">
    <location>
        <begin position="116"/>
        <end position="138"/>
    </location>
</feature>
<evidence type="ECO:0000313" key="9">
    <source>
        <dbReference type="EMBL" id="MXR20121.1"/>
    </source>
</evidence>
<evidence type="ECO:0000256" key="2">
    <source>
        <dbReference type="ARBA" id="ARBA00022448"/>
    </source>
</evidence>
<feature type="transmembrane region" description="Helical" evidence="7">
    <location>
        <begin position="59"/>
        <end position="83"/>
    </location>
</feature>
<evidence type="ECO:0000256" key="7">
    <source>
        <dbReference type="RuleBase" id="RU363032"/>
    </source>
</evidence>
<keyword evidence="2 7" id="KW-0813">Transport</keyword>
<dbReference type="Pfam" id="PF00528">
    <property type="entry name" value="BPD_transp_1"/>
    <property type="match status" value="1"/>
</dbReference>
<evidence type="ECO:0000256" key="4">
    <source>
        <dbReference type="ARBA" id="ARBA00022692"/>
    </source>
</evidence>
<evidence type="ECO:0000256" key="5">
    <source>
        <dbReference type="ARBA" id="ARBA00022989"/>
    </source>
</evidence>
<dbReference type="GO" id="GO:0005886">
    <property type="term" value="C:plasma membrane"/>
    <property type="evidence" value="ECO:0007669"/>
    <property type="project" value="UniProtKB-SubCell"/>
</dbReference>
<comment type="similarity">
    <text evidence="7">Belongs to the binding-protein-dependent transport system permease family.</text>
</comment>
<comment type="caution">
    <text evidence="9">The sequence shown here is derived from an EMBL/GenBank/DDBJ whole genome shotgun (WGS) entry which is preliminary data.</text>
</comment>
<accession>A0A6B0SK34</accession>
<comment type="subcellular location">
    <subcellularLocation>
        <location evidence="1 7">Cell membrane</location>
        <topology evidence="1 7">Multi-pass membrane protein</topology>
    </subcellularLocation>
</comment>
<feature type="transmembrane region" description="Helical" evidence="7">
    <location>
        <begin position="444"/>
        <end position="466"/>
    </location>
</feature>
<dbReference type="Pfam" id="PF12911">
    <property type="entry name" value="OppC_N"/>
    <property type="match status" value="1"/>
</dbReference>
<dbReference type="PANTHER" id="PTHR43386">
    <property type="entry name" value="OLIGOPEPTIDE TRANSPORT SYSTEM PERMEASE PROTEIN APPC"/>
    <property type="match status" value="1"/>
</dbReference>
<keyword evidence="4 7" id="KW-0812">Transmembrane</keyword>
<dbReference type="OrthoDB" id="312811at2157"/>
<dbReference type="CDD" id="cd06261">
    <property type="entry name" value="TM_PBP2"/>
    <property type="match status" value="1"/>
</dbReference>
<dbReference type="InterPro" id="IPR025966">
    <property type="entry name" value="OppC_N"/>
</dbReference>
<feature type="transmembrane region" description="Helical" evidence="7">
    <location>
        <begin position="393"/>
        <end position="424"/>
    </location>
</feature>
<reference evidence="9 10" key="1">
    <citation type="submission" date="2019-12" db="EMBL/GenBank/DDBJ databases">
        <title>Isolation and characterization of three novel carbon monoxide-oxidizing members of Halobacteria from salione crusts and soils.</title>
        <authorList>
            <person name="Myers M.R."/>
            <person name="King G.M."/>
        </authorList>
    </citation>
    <scope>NUCLEOTIDE SEQUENCE [LARGE SCALE GENOMIC DNA]</scope>
    <source>
        <strain evidence="9 10">PCN9</strain>
    </source>
</reference>
<keyword evidence="6 7" id="KW-0472">Membrane</keyword>
<evidence type="ECO:0000256" key="6">
    <source>
        <dbReference type="ARBA" id="ARBA00023136"/>
    </source>
</evidence>
<dbReference type="Gene3D" id="1.10.3720.10">
    <property type="entry name" value="MetI-like"/>
    <property type="match status" value="1"/>
</dbReference>
<dbReference type="PANTHER" id="PTHR43386:SF1">
    <property type="entry name" value="D,D-DIPEPTIDE TRANSPORT SYSTEM PERMEASE PROTEIN DDPC-RELATED"/>
    <property type="match status" value="1"/>
</dbReference>
<dbReference type="PROSITE" id="PS50928">
    <property type="entry name" value="ABC_TM1"/>
    <property type="match status" value="1"/>
</dbReference>
<gene>
    <name evidence="9" type="ORF">GRX66_05710</name>
</gene>
<proteinExistence type="inferred from homology"/>
<dbReference type="RefSeq" id="WP_159525679.1">
    <property type="nucleotide sequence ID" value="NZ_WUUU01000028.1"/>
</dbReference>
<keyword evidence="3" id="KW-1003">Cell membrane</keyword>
<keyword evidence="10" id="KW-1185">Reference proteome</keyword>
<dbReference type="InterPro" id="IPR035906">
    <property type="entry name" value="MetI-like_sf"/>
</dbReference>
<feature type="transmembrane region" description="Helical" evidence="7">
    <location>
        <begin position="270"/>
        <end position="295"/>
    </location>
</feature>
<dbReference type="SUPFAM" id="SSF161098">
    <property type="entry name" value="MetI-like"/>
    <property type="match status" value="1"/>
</dbReference>
<evidence type="ECO:0000256" key="3">
    <source>
        <dbReference type="ARBA" id="ARBA00022475"/>
    </source>
</evidence>
<feature type="transmembrane region" description="Helical" evidence="7">
    <location>
        <begin position="334"/>
        <end position="355"/>
    </location>
</feature>
<evidence type="ECO:0000313" key="10">
    <source>
        <dbReference type="Proteomes" id="UP000471521"/>
    </source>
</evidence>
<dbReference type="EMBL" id="WUUU01000028">
    <property type="protein sequence ID" value="MXR20121.1"/>
    <property type="molecule type" value="Genomic_DNA"/>
</dbReference>
<keyword evidence="5 7" id="KW-1133">Transmembrane helix</keyword>
<dbReference type="GO" id="GO:0055085">
    <property type="term" value="P:transmembrane transport"/>
    <property type="evidence" value="ECO:0007669"/>
    <property type="project" value="InterPro"/>
</dbReference>
<dbReference type="Proteomes" id="UP000471521">
    <property type="component" value="Unassembled WGS sequence"/>
</dbReference>
<feature type="transmembrane region" description="Helical" evidence="7">
    <location>
        <begin position="25"/>
        <end position="47"/>
    </location>
</feature>